<dbReference type="Gene3D" id="2.40.70.10">
    <property type="entry name" value="Acid Proteases"/>
    <property type="match status" value="1"/>
</dbReference>
<evidence type="ECO:0008006" key="5">
    <source>
        <dbReference type="Google" id="ProtNLM"/>
    </source>
</evidence>
<keyword evidence="1" id="KW-1133">Transmembrane helix</keyword>
<feature type="signal peptide" evidence="2">
    <location>
        <begin position="1"/>
        <end position="18"/>
    </location>
</feature>
<keyword evidence="2" id="KW-0732">Signal</keyword>
<protein>
    <recommendedName>
        <fullName evidence="5">Peptidase A1 domain-containing protein</fullName>
    </recommendedName>
</protein>
<name>A0AAD9ZQM0_9ROSI</name>
<evidence type="ECO:0000256" key="2">
    <source>
        <dbReference type="SAM" id="SignalP"/>
    </source>
</evidence>
<evidence type="ECO:0000313" key="3">
    <source>
        <dbReference type="EMBL" id="KAK3188838.1"/>
    </source>
</evidence>
<accession>A0AAD9ZQM0</accession>
<dbReference type="Proteomes" id="UP001281410">
    <property type="component" value="Unassembled WGS sequence"/>
</dbReference>
<comment type="caution">
    <text evidence="3">The sequence shown here is derived from an EMBL/GenBank/DDBJ whole genome shotgun (WGS) entry which is preliminary data.</text>
</comment>
<dbReference type="InterPro" id="IPR021109">
    <property type="entry name" value="Peptidase_aspartic_dom_sf"/>
</dbReference>
<keyword evidence="4" id="KW-1185">Reference proteome</keyword>
<proteinExistence type="predicted"/>
<feature type="transmembrane region" description="Helical" evidence="1">
    <location>
        <begin position="107"/>
        <end position="125"/>
    </location>
</feature>
<sequence>MLLPSLLLLPLSPSLLLLSPHLWPSLTSSRRAALAFEHISPSHTSGLRSDLVLSSKLVVYDMENQTIGWTEYNCSSSIKIKDEKSGAVYSVGAHNISLSFSLTTRRFLTYLSVLFAMLQTCYYLLCCKYATLFGFQSSLLKGKSYFKSSTNHCPMSLASEVYSHIMA</sequence>
<gene>
    <name evidence="3" type="ORF">Dsin_028399</name>
</gene>
<feature type="chain" id="PRO_5042170249" description="Peptidase A1 domain-containing protein" evidence="2">
    <location>
        <begin position="19"/>
        <end position="167"/>
    </location>
</feature>
<dbReference type="AlphaFoldDB" id="A0AAD9ZQM0"/>
<keyword evidence="1" id="KW-0812">Transmembrane</keyword>
<keyword evidence="1" id="KW-0472">Membrane</keyword>
<organism evidence="3 4">
    <name type="scientific">Dipteronia sinensis</name>
    <dbReference type="NCBI Taxonomy" id="43782"/>
    <lineage>
        <taxon>Eukaryota</taxon>
        <taxon>Viridiplantae</taxon>
        <taxon>Streptophyta</taxon>
        <taxon>Embryophyta</taxon>
        <taxon>Tracheophyta</taxon>
        <taxon>Spermatophyta</taxon>
        <taxon>Magnoliopsida</taxon>
        <taxon>eudicotyledons</taxon>
        <taxon>Gunneridae</taxon>
        <taxon>Pentapetalae</taxon>
        <taxon>rosids</taxon>
        <taxon>malvids</taxon>
        <taxon>Sapindales</taxon>
        <taxon>Sapindaceae</taxon>
        <taxon>Hippocastanoideae</taxon>
        <taxon>Acereae</taxon>
        <taxon>Dipteronia</taxon>
    </lineage>
</organism>
<dbReference type="EMBL" id="JANJYJ010000009">
    <property type="protein sequence ID" value="KAK3188838.1"/>
    <property type="molecule type" value="Genomic_DNA"/>
</dbReference>
<evidence type="ECO:0000256" key="1">
    <source>
        <dbReference type="SAM" id="Phobius"/>
    </source>
</evidence>
<evidence type="ECO:0000313" key="4">
    <source>
        <dbReference type="Proteomes" id="UP001281410"/>
    </source>
</evidence>
<reference evidence="3" key="1">
    <citation type="journal article" date="2023" name="Plant J.">
        <title>Genome sequences and population genomics provide insights into the demographic history, inbreeding, and mutation load of two 'living fossil' tree species of Dipteronia.</title>
        <authorList>
            <person name="Feng Y."/>
            <person name="Comes H.P."/>
            <person name="Chen J."/>
            <person name="Zhu S."/>
            <person name="Lu R."/>
            <person name="Zhang X."/>
            <person name="Li P."/>
            <person name="Qiu J."/>
            <person name="Olsen K.M."/>
            <person name="Qiu Y."/>
        </authorList>
    </citation>
    <scope>NUCLEOTIDE SEQUENCE</scope>
    <source>
        <strain evidence="3">NBL</strain>
    </source>
</reference>